<comment type="similarity">
    <text evidence="1">In the C-terminal section; belongs to the transposase 35 family.</text>
</comment>
<dbReference type="NCBIfam" id="NF040570">
    <property type="entry name" value="guided_TnpB"/>
    <property type="match status" value="1"/>
</dbReference>
<evidence type="ECO:0000259" key="5">
    <source>
        <dbReference type="Pfam" id="PF01385"/>
    </source>
</evidence>
<evidence type="ECO:0000256" key="2">
    <source>
        <dbReference type="ARBA" id="ARBA00022578"/>
    </source>
</evidence>
<keyword evidence="4" id="KW-0233">DNA recombination</keyword>
<gene>
    <name evidence="6" type="ORF">H1P_5000002</name>
</gene>
<keyword evidence="3" id="KW-0238">DNA-binding</keyword>
<dbReference type="NCBIfam" id="TIGR01766">
    <property type="entry name" value="IS200/IS605 family accessory protein TnpB-like domain"/>
    <property type="match status" value="1"/>
</dbReference>
<dbReference type="RefSeq" id="WP_144875540.1">
    <property type="nucleotide sequence ID" value="NZ_LR214234.1"/>
</dbReference>
<accession>A0A563VZM8</accession>
<dbReference type="AlphaFoldDB" id="A0A563VZM8"/>
<evidence type="ECO:0000256" key="1">
    <source>
        <dbReference type="ARBA" id="ARBA00008761"/>
    </source>
</evidence>
<organism evidence="6 7">
    <name type="scientific">Hyella patelloides LEGE 07179</name>
    <dbReference type="NCBI Taxonomy" id="945734"/>
    <lineage>
        <taxon>Bacteria</taxon>
        <taxon>Bacillati</taxon>
        <taxon>Cyanobacteriota</taxon>
        <taxon>Cyanophyceae</taxon>
        <taxon>Pleurocapsales</taxon>
        <taxon>Hyellaceae</taxon>
        <taxon>Hyella</taxon>
    </lineage>
</organism>
<evidence type="ECO:0000313" key="7">
    <source>
        <dbReference type="Proteomes" id="UP000320055"/>
    </source>
</evidence>
<dbReference type="GO" id="GO:0003677">
    <property type="term" value="F:DNA binding"/>
    <property type="evidence" value="ECO:0007669"/>
    <property type="project" value="UniProtKB-KW"/>
</dbReference>
<dbReference type="EMBL" id="CAACVJ010000447">
    <property type="protein sequence ID" value="VEP16876.1"/>
    <property type="molecule type" value="Genomic_DNA"/>
</dbReference>
<feature type="domain" description="Probable transposase IS891/IS1136/IS1341" evidence="5">
    <location>
        <begin position="179"/>
        <end position="285"/>
    </location>
</feature>
<keyword evidence="7" id="KW-1185">Reference proteome</keyword>
<reference evidence="6 7" key="1">
    <citation type="submission" date="2019-01" db="EMBL/GenBank/DDBJ databases">
        <authorList>
            <person name="Brito A."/>
        </authorList>
    </citation>
    <scope>NUCLEOTIDE SEQUENCE [LARGE SCALE GENOMIC DNA]</scope>
    <source>
        <strain evidence="6">1</strain>
    </source>
</reference>
<evidence type="ECO:0000313" key="6">
    <source>
        <dbReference type="EMBL" id="VEP16876.1"/>
    </source>
</evidence>
<dbReference type="Proteomes" id="UP000320055">
    <property type="component" value="Unassembled WGS sequence"/>
</dbReference>
<dbReference type="GO" id="GO:0032196">
    <property type="term" value="P:transposition"/>
    <property type="evidence" value="ECO:0007669"/>
    <property type="project" value="UniProtKB-KW"/>
</dbReference>
<dbReference type="Pfam" id="PF01385">
    <property type="entry name" value="OrfB_IS605"/>
    <property type="match status" value="1"/>
</dbReference>
<proteinExistence type="inferred from homology"/>
<evidence type="ECO:0000256" key="4">
    <source>
        <dbReference type="ARBA" id="ARBA00023172"/>
    </source>
</evidence>
<keyword evidence="2" id="KW-0815">Transposition</keyword>
<dbReference type="GO" id="GO:0006310">
    <property type="term" value="P:DNA recombination"/>
    <property type="evidence" value="ECO:0007669"/>
    <property type="project" value="UniProtKB-KW"/>
</dbReference>
<evidence type="ECO:0000256" key="3">
    <source>
        <dbReference type="ARBA" id="ARBA00023125"/>
    </source>
</evidence>
<dbReference type="OrthoDB" id="442799at2"/>
<protein>
    <recommendedName>
        <fullName evidence="5">Probable transposase IS891/IS1136/IS1341 domain-containing protein</fullName>
    </recommendedName>
</protein>
<name>A0A563VZM8_9CYAN</name>
<sequence length="455" mass="52182">MNQIFAAQINRLPDDKELSAVLEYLCSESNKLYNCCTYLARQIYFKTGKLSNKFWLATQLKTNPHMKALYTSAAQQTCFSVGEAITGYKKLLKLWKQGELTNKPKFPQYRKRGLFQISYPKRWLKLTEEGVRIPLGKSCKVWFDIAEIYLPFPSNLDWNSVKELQIVPRAGYFDSVWVTKTETIDNKLNQNNVLSIDHGLDNWLTCISNLETSFLVDGKHLKALNQWYNKRLATIKENKSQNFWCKLLDKITTKRNRQMRDAVNKAARIVVNHCLKNNIGTIVFGWNKGQKQESNMGKKNNQKFVQIPTGKLKDRIEELCKQYNIRFLETEESYTSLASSLDLDDIPVFGAKPEGWKPSGKRVKRGLYRSASGIEFNADINGAIGIARKAIQRGLGGFPHERLNQEVAEQYGFQFDASGFARGVLTMPRRLKLWNKQGTVPNFSSAVKESHVLQP</sequence>
<dbReference type="InterPro" id="IPR010095">
    <property type="entry name" value="Cas12f1-like_TNB"/>
</dbReference>
<dbReference type="InterPro" id="IPR001959">
    <property type="entry name" value="Transposase"/>
</dbReference>